<reference evidence="1 2" key="1">
    <citation type="submission" date="2018-06" db="EMBL/GenBank/DDBJ databases">
        <authorList>
            <consortium name="Pathogen Informatics"/>
            <person name="Doyle S."/>
        </authorList>
    </citation>
    <scope>NUCLEOTIDE SEQUENCE [LARGE SCALE GENOMIC DNA]</scope>
    <source>
        <strain evidence="1 2">NCTC11647</strain>
    </source>
</reference>
<dbReference type="OrthoDB" id="1723372at2"/>
<keyword evidence="1" id="KW-0645">Protease</keyword>
<evidence type="ECO:0000313" key="1">
    <source>
        <dbReference type="EMBL" id="SPY44338.1"/>
    </source>
</evidence>
<keyword evidence="1" id="KW-0378">Hydrolase</keyword>
<name>A0A2T3QJJ6_PHODM</name>
<dbReference type="CDD" id="cd06067">
    <property type="entry name" value="H2MP_MemB-H2evol"/>
    <property type="match status" value="1"/>
</dbReference>
<dbReference type="EC" id="3.4.23.51" evidence="1"/>
<evidence type="ECO:0000313" key="2">
    <source>
        <dbReference type="Proteomes" id="UP000251647"/>
    </source>
</evidence>
<proteinExistence type="predicted"/>
<dbReference type="Pfam" id="PF01750">
    <property type="entry name" value="HycI"/>
    <property type="match status" value="1"/>
</dbReference>
<accession>A0A2T3QJJ6</accession>
<organism evidence="1 2">
    <name type="scientific">Photobacterium damselae</name>
    <dbReference type="NCBI Taxonomy" id="38293"/>
    <lineage>
        <taxon>Bacteria</taxon>
        <taxon>Pseudomonadati</taxon>
        <taxon>Pseudomonadota</taxon>
        <taxon>Gammaproteobacteria</taxon>
        <taxon>Vibrionales</taxon>
        <taxon>Vibrionaceae</taxon>
        <taxon>Photobacterium</taxon>
    </lineage>
</organism>
<dbReference type="SUPFAM" id="SSF53163">
    <property type="entry name" value="HybD-like"/>
    <property type="match status" value="1"/>
</dbReference>
<dbReference type="NCBIfam" id="TIGR00142">
    <property type="entry name" value="hycI"/>
    <property type="match status" value="1"/>
</dbReference>
<protein>
    <submittedName>
        <fullName evidence="1">Hydrogenase 3 maturation protease</fullName>
        <ecNumber evidence="1">3.4.23.51</ecNumber>
    </submittedName>
</protein>
<dbReference type="PANTHER" id="PTHR30302:SF4">
    <property type="entry name" value="HYDROGENASE 3 MATURATION PROTEASE"/>
    <property type="match status" value="1"/>
</dbReference>
<dbReference type="NCBIfam" id="TIGR00072">
    <property type="entry name" value="hydrog_prot"/>
    <property type="match status" value="1"/>
</dbReference>
<dbReference type="RefSeq" id="WP_080551759.1">
    <property type="nucleotide sequence ID" value="NZ_CP046751.1"/>
</dbReference>
<sequence>MSGGLQQINLSAALWGEAACSNDDVDLTVDNIVLTVGNSMMGDDGAGPLLATMLKANPIDNWSVLEGGSMPEDCLHLIRKAKPNRVLVVDAADIGEEAGTTRVIDPESIVDMYVVSTHSLPLNFLIDELKTFVPEVVFVGIQPAIVAFSAPLTEMVQNAVSTLYQVLPVWQGDGGFEHV</sequence>
<dbReference type="Gene3D" id="3.40.50.1450">
    <property type="entry name" value="HybD-like"/>
    <property type="match status" value="1"/>
</dbReference>
<dbReference type="GO" id="GO:0008047">
    <property type="term" value="F:enzyme activator activity"/>
    <property type="evidence" value="ECO:0007669"/>
    <property type="project" value="InterPro"/>
</dbReference>
<gene>
    <name evidence="1" type="primary">hycI</name>
    <name evidence="1" type="ORF">NCTC11647_03277</name>
</gene>
<dbReference type="EMBL" id="UATL01000005">
    <property type="protein sequence ID" value="SPY44338.1"/>
    <property type="molecule type" value="Genomic_DNA"/>
</dbReference>
<dbReference type="GO" id="GO:0016485">
    <property type="term" value="P:protein processing"/>
    <property type="evidence" value="ECO:0007669"/>
    <property type="project" value="TreeGrafter"/>
</dbReference>
<dbReference type="GO" id="GO:0004175">
    <property type="term" value="F:endopeptidase activity"/>
    <property type="evidence" value="ECO:0007669"/>
    <property type="project" value="TreeGrafter"/>
</dbReference>
<dbReference type="InterPro" id="IPR004420">
    <property type="entry name" value="Pept_A31_hyd_mat_HycI"/>
</dbReference>
<dbReference type="InterPro" id="IPR023430">
    <property type="entry name" value="Pept_HybD-like_dom_sf"/>
</dbReference>
<dbReference type="PRINTS" id="PR00446">
    <property type="entry name" value="HYDRGNUPTAKE"/>
</dbReference>
<dbReference type="Proteomes" id="UP000251647">
    <property type="component" value="Unassembled WGS sequence"/>
</dbReference>
<dbReference type="PANTHER" id="PTHR30302">
    <property type="entry name" value="HYDROGENASE 1 MATURATION PROTEASE"/>
    <property type="match status" value="1"/>
</dbReference>
<dbReference type="InterPro" id="IPR000671">
    <property type="entry name" value="Peptidase_A31"/>
</dbReference>
<dbReference type="AlphaFoldDB" id="A0A2T3QJJ6"/>